<dbReference type="PANTHER" id="PTHR46430:SF1">
    <property type="entry name" value="CHITIN SYNTHASE REGULATOR SKT5-RELATED"/>
    <property type="match status" value="1"/>
</dbReference>
<dbReference type="InterPro" id="IPR011990">
    <property type="entry name" value="TPR-like_helical_dom_sf"/>
</dbReference>
<dbReference type="InterPro" id="IPR051726">
    <property type="entry name" value="Chitin_Synth_Reg"/>
</dbReference>
<evidence type="ECO:0000313" key="3">
    <source>
        <dbReference type="Proteomes" id="UP001165044"/>
    </source>
</evidence>
<evidence type="ECO:0008006" key="4">
    <source>
        <dbReference type="Google" id="ProtNLM"/>
    </source>
</evidence>
<dbReference type="PANTHER" id="PTHR46430">
    <property type="entry name" value="PROTEIN SKT5-RELATED"/>
    <property type="match status" value="1"/>
</dbReference>
<dbReference type="InterPro" id="IPR006597">
    <property type="entry name" value="Sel1-like"/>
</dbReference>
<dbReference type="Gene3D" id="1.25.40.10">
    <property type="entry name" value="Tetratricopeptide repeat domain"/>
    <property type="match status" value="1"/>
</dbReference>
<dbReference type="Proteomes" id="UP001165044">
    <property type="component" value="Unassembled WGS sequence"/>
</dbReference>
<dbReference type="SUPFAM" id="SSF81901">
    <property type="entry name" value="HCP-like"/>
    <property type="match status" value="1"/>
</dbReference>
<dbReference type="EMBL" id="BSDC01000002">
    <property type="protein sequence ID" value="GLH67169.1"/>
    <property type="molecule type" value="Genomic_DNA"/>
</dbReference>
<dbReference type="Pfam" id="PF08238">
    <property type="entry name" value="Sel1"/>
    <property type="match status" value="4"/>
</dbReference>
<sequence>MNLIRVFLPILVSCVLMAQSDQELLRRGKAFERQRDGQSAILVLRPLLNKKNPSAQFIVGTIYLEGSRIYPGITRDIVRGWELIKSSAESGDPDAQYFLANEYAYGTGSENSGLPHDRSKGVYWFKKAATHGDVGAMILLADCYREGWGTNIEFVQAIKWYRKASSKGNSVAMAKLARMYLEGEGVPQNFIEAHAWLNLAATQSKSETVSFDQERDALAAKMNSNQIEKAQARAKVILAELRIN</sequence>
<dbReference type="SMART" id="SM00671">
    <property type="entry name" value="SEL1"/>
    <property type="match status" value="4"/>
</dbReference>
<name>A0ABQ5PYI3_9BACT</name>
<keyword evidence="1" id="KW-0677">Repeat</keyword>
<evidence type="ECO:0000256" key="1">
    <source>
        <dbReference type="ARBA" id="ARBA00022737"/>
    </source>
</evidence>
<gene>
    <name evidence="2" type="ORF">GETHED_15330</name>
</gene>
<keyword evidence="3" id="KW-1185">Reference proteome</keyword>
<proteinExistence type="predicted"/>
<organism evidence="2 3">
    <name type="scientific">Geothrix edaphica</name>
    <dbReference type="NCBI Taxonomy" id="2927976"/>
    <lineage>
        <taxon>Bacteria</taxon>
        <taxon>Pseudomonadati</taxon>
        <taxon>Acidobacteriota</taxon>
        <taxon>Holophagae</taxon>
        <taxon>Holophagales</taxon>
        <taxon>Holophagaceae</taxon>
        <taxon>Geothrix</taxon>
    </lineage>
</organism>
<evidence type="ECO:0000313" key="2">
    <source>
        <dbReference type="EMBL" id="GLH67169.1"/>
    </source>
</evidence>
<protein>
    <recommendedName>
        <fullName evidence="4">Sel1 repeat family protein</fullName>
    </recommendedName>
</protein>
<reference evidence="2" key="1">
    <citation type="journal article" date="2023" name="Antonie Van Leeuwenhoek">
        <title>Mesoterricola silvestris gen. nov., sp. nov., Mesoterricola sediminis sp. nov., Geothrix oryzae sp. nov., Geothrix edaphica sp. nov., Geothrix rubra sp. nov., and Geothrix limicola sp. nov., six novel members of Acidobacteriota isolated from soils.</title>
        <authorList>
            <person name="Itoh H."/>
            <person name="Sugisawa Y."/>
            <person name="Mise K."/>
            <person name="Xu Z."/>
            <person name="Kuniyasu M."/>
            <person name="Ushijima N."/>
            <person name="Kawano K."/>
            <person name="Kobayashi E."/>
            <person name="Shiratori Y."/>
            <person name="Masuda Y."/>
            <person name="Senoo K."/>
        </authorList>
    </citation>
    <scope>NUCLEOTIDE SEQUENCE</scope>
    <source>
        <strain evidence="2">Red802</strain>
    </source>
</reference>
<comment type="caution">
    <text evidence="2">The sequence shown here is derived from an EMBL/GenBank/DDBJ whole genome shotgun (WGS) entry which is preliminary data.</text>
</comment>
<accession>A0ABQ5PYI3</accession>